<dbReference type="AlphaFoldDB" id="A0A1I2BFT8"/>
<keyword evidence="3" id="KW-1185">Reference proteome</keyword>
<dbReference type="Proteomes" id="UP000181976">
    <property type="component" value="Unassembled WGS sequence"/>
</dbReference>
<dbReference type="PANTHER" id="PTHR46994:SF1">
    <property type="entry name" value="5'-METHYLTHIOADENOSINE NUCLEOSIDASE"/>
    <property type="match status" value="1"/>
</dbReference>
<protein>
    <submittedName>
        <fullName evidence="2">5'-methylthioadenosine nucleosidase</fullName>
    </submittedName>
</protein>
<dbReference type="RefSeq" id="WP_074964357.1">
    <property type="nucleotide sequence ID" value="NZ_AFSL01000072.1"/>
</dbReference>
<name>A0A1I2BFT8_9BACT</name>
<dbReference type="CDD" id="cd09008">
    <property type="entry name" value="MTAN"/>
    <property type="match status" value="1"/>
</dbReference>
<dbReference type="GO" id="GO:0019509">
    <property type="term" value="P:L-methionine salvage from methylthioadenosine"/>
    <property type="evidence" value="ECO:0007669"/>
    <property type="project" value="InterPro"/>
</dbReference>
<dbReference type="InParanoid" id="A0A1I2BFT8"/>
<dbReference type="GO" id="GO:0009116">
    <property type="term" value="P:nucleoside metabolic process"/>
    <property type="evidence" value="ECO:0007669"/>
    <property type="project" value="InterPro"/>
</dbReference>
<dbReference type="eggNOG" id="COG0775">
    <property type="taxonomic scope" value="Bacteria"/>
</dbReference>
<dbReference type="STRING" id="385682.SAMN05444380_11343"/>
<reference evidence="2 3" key="1">
    <citation type="submission" date="2016-10" db="EMBL/GenBank/DDBJ databases">
        <authorList>
            <person name="de Groot N.N."/>
        </authorList>
    </citation>
    <scope>NUCLEOTIDE SEQUENCE [LARGE SCALE GENOMIC DNA]</scope>
    <source>
        <strain evidence="2 3">DSM 19012</strain>
    </source>
</reference>
<proteinExistence type="predicted"/>
<feature type="domain" description="Nucleoside phosphorylase" evidence="1">
    <location>
        <begin position="5"/>
        <end position="225"/>
    </location>
</feature>
<dbReference type="EMBL" id="FONA01000013">
    <property type="protein sequence ID" value="SFE54827.1"/>
    <property type="molecule type" value="Genomic_DNA"/>
</dbReference>
<dbReference type="FunCoup" id="A0A1I2BFT8">
    <property type="interactions" value="209"/>
</dbReference>
<dbReference type="Gene3D" id="3.40.50.1580">
    <property type="entry name" value="Nucleoside phosphorylase domain"/>
    <property type="match status" value="1"/>
</dbReference>
<dbReference type="InterPro" id="IPR044580">
    <property type="entry name" value="MTAN"/>
</dbReference>
<dbReference type="PANTHER" id="PTHR46994">
    <property type="entry name" value="5'-METHYLTHIOADENOSINE/S-ADENOSYLHOMOCYSTEINE NUCLEOSIDASE 1"/>
    <property type="match status" value="1"/>
</dbReference>
<dbReference type="InterPro" id="IPR035994">
    <property type="entry name" value="Nucleoside_phosphorylase_sf"/>
</dbReference>
<organism evidence="2 3">
    <name type="scientific">Thermophagus xiamenensis</name>
    <dbReference type="NCBI Taxonomy" id="385682"/>
    <lineage>
        <taxon>Bacteria</taxon>
        <taxon>Pseudomonadati</taxon>
        <taxon>Bacteroidota</taxon>
        <taxon>Bacteroidia</taxon>
        <taxon>Marinilabiliales</taxon>
        <taxon>Marinilabiliaceae</taxon>
        <taxon>Thermophagus</taxon>
    </lineage>
</organism>
<gene>
    <name evidence="2" type="ORF">SAMN05444380_11343</name>
</gene>
<dbReference type="InterPro" id="IPR000845">
    <property type="entry name" value="Nucleoside_phosphorylase_d"/>
</dbReference>
<evidence type="ECO:0000259" key="1">
    <source>
        <dbReference type="Pfam" id="PF01048"/>
    </source>
</evidence>
<accession>A0A1I2BFT8</accession>
<evidence type="ECO:0000313" key="3">
    <source>
        <dbReference type="Proteomes" id="UP000181976"/>
    </source>
</evidence>
<evidence type="ECO:0000313" key="2">
    <source>
        <dbReference type="EMBL" id="SFE54827.1"/>
    </source>
</evidence>
<dbReference type="GO" id="GO:0008930">
    <property type="term" value="F:methylthioadenosine nucleosidase activity"/>
    <property type="evidence" value="ECO:0007669"/>
    <property type="project" value="InterPro"/>
</dbReference>
<dbReference type="SUPFAM" id="SSF53167">
    <property type="entry name" value="Purine and uridine phosphorylases"/>
    <property type="match status" value="1"/>
</dbReference>
<dbReference type="Pfam" id="PF01048">
    <property type="entry name" value="PNP_UDP_1"/>
    <property type="match status" value="1"/>
</dbReference>
<sequence length="243" mass="26844">MRINKITFIIAMEAEAKPIIKKFSLLEDKTFCPGLPMRSWVGEFEGTNVSIVINGKDSGNGLDFIGTEAATLATHLAIEKFQPQIIINAGTAGAFASKGAHVGEIYLSYPKVVFHDHRVDIPGWRPHGEGHFKVWDTEQLKTLGFKYGIVTTGSSLDMLPEDEKQINRLGGKLKDMEAAAVIWVASLHNIPAFCVKAVTDLVDSGKPTHEEFLENLKFATTNLAEGCFKIVRFLAYNPNIRLK</sequence>
<dbReference type="OrthoDB" id="997641at2"/>